<evidence type="ECO:0000256" key="1">
    <source>
        <dbReference type="SAM" id="MobiDB-lite"/>
    </source>
</evidence>
<keyword evidence="2" id="KW-1133">Transmembrane helix</keyword>
<accession>A0ABP9WWV1</accession>
<evidence type="ECO:0000256" key="2">
    <source>
        <dbReference type="SAM" id="Phobius"/>
    </source>
</evidence>
<evidence type="ECO:0000313" key="3">
    <source>
        <dbReference type="EMBL" id="GAA5527682.1"/>
    </source>
</evidence>
<reference evidence="3 4" key="1">
    <citation type="submission" date="2024-02" db="EMBL/GenBank/DDBJ databases">
        <title>Herpetosiphon gulosus NBRC 112829.</title>
        <authorList>
            <person name="Ichikawa N."/>
            <person name="Katano-Makiyama Y."/>
            <person name="Hidaka K."/>
        </authorList>
    </citation>
    <scope>NUCLEOTIDE SEQUENCE [LARGE SCALE GENOMIC DNA]</scope>
    <source>
        <strain evidence="3 4">NBRC 112829</strain>
    </source>
</reference>
<feature type="compositionally biased region" description="Low complexity" evidence="1">
    <location>
        <begin position="181"/>
        <end position="194"/>
    </location>
</feature>
<dbReference type="EMBL" id="BAABRU010000004">
    <property type="protein sequence ID" value="GAA5527682.1"/>
    <property type="molecule type" value="Genomic_DNA"/>
</dbReference>
<keyword evidence="4" id="KW-1185">Reference proteome</keyword>
<keyword evidence="2" id="KW-0812">Transmembrane</keyword>
<proteinExistence type="predicted"/>
<keyword evidence="2" id="KW-0472">Membrane</keyword>
<feature type="transmembrane region" description="Helical" evidence="2">
    <location>
        <begin position="44"/>
        <end position="62"/>
    </location>
</feature>
<protein>
    <recommendedName>
        <fullName evidence="5">Right handed beta helix domain-containing protein</fullName>
    </recommendedName>
</protein>
<organism evidence="3 4">
    <name type="scientific">Herpetosiphon gulosus</name>
    <dbReference type="NCBI Taxonomy" id="1973496"/>
    <lineage>
        <taxon>Bacteria</taxon>
        <taxon>Bacillati</taxon>
        <taxon>Chloroflexota</taxon>
        <taxon>Chloroflexia</taxon>
        <taxon>Herpetosiphonales</taxon>
        <taxon>Herpetosiphonaceae</taxon>
        <taxon>Herpetosiphon</taxon>
    </lineage>
</organism>
<feature type="region of interest" description="Disordered" evidence="1">
    <location>
        <begin position="100"/>
        <end position="258"/>
    </location>
</feature>
<evidence type="ECO:0008006" key="5">
    <source>
        <dbReference type="Google" id="ProtNLM"/>
    </source>
</evidence>
<dbReference type="SUPFAM" id="SSF51126">
    <property type="entry name" value="Pectin lyase-like"/>
    <property type="match status" value="1"/>
</dbReference>
<dbReference type="Proteomes" id="UP001428290">
    <property type="component" value="Unassembled WGS sequence"/>
</dbReference>
<gene>
    <name evidence="3" type="ORF">Hgul01_01475</name>
</gene>
<name>A0ABP9WWV1_9CHLR</name>
<evidence type="ECO:0000313" key="4">
    <source>
        <dbReference type="Proteomes" id="UP001428290"/>
    </source>
</evidence>
<sequence>MAQAVLPCRTMEMQNLPPSGPPTQRARLLSALRSSRAMQKIRQYQTILLAGTFFVLAAIFGLNSQSTIESPSGAASPTSLAQATLAPADGSITPTLATSTEVANTRPTPTDVAGVVGPPAPGRATPTNEGAYPPPIGQGPTSTVDPFPTLPVGGTTIPPFPTSSTGNRGTTAPTQSSGGYPTPSSNSATPAPTNIPVATDELPFPTEEEENPKPTEDPFEATPDATEEPFETPTATPTEGPTATPTNTPTPTPLPYDLIRGNTRWTLAQSPVKIRRDTIIAKGASLTIDDGVEVLLDANTSLVVDGTLTATGARLRKSGNSFWKSIVVNNGGQANLNWVDVRGGGSEGVLISALGGNTIIQDSVFEENKGRMYISGGNFDMQRSRVVGYAPISAEVRGGKSLRLFSNVINNTATDGATGVSLSTTADDVEIILEKNSFRGSSGTNVRAQFNQSLNAVFQCNSFSGGAYGLQIKSTDPTLDDSRILISGNSFQSHKNYGLTGDVGFDARNNWWGDASGPYHPEQNGAGTGDAVGVNLTFSPWLNAKPSCAP</sequence>
<feature type="compositionally biased region" description="Low complexity" evidence="1">
    <location>
        <begin position="231"/>
        <end position="247"/>
    </location>
</feature>
<feature type="compositionally biased region" description="Polar residues" evidence="1">
    <location>
        <begin position="162"/>
        <end position="179"/>
    </location>
</feature>
<comment type="caution">
    <text evidence="3">The sequence shown here is derived from an EMBL/GenBank/DDBJ whole genome shotgun (WGS) entry which is preliminary data.</text>
</comment>
<dbReference type="InterPro" id="IPR011050">
    <property type="entry name" value="Pectin_lyase_fold/virulence"/>
</dbReference>